<evidence type="ECO:0000256" key="1">
    <source>
        <dbReference type="SAM" id="MobiDB-lite"/>
    </source>
</evidence>
<accession>L0DU63</accession>
<dbReference type="Proteomes" id="UP000010809">
    <property type="component" value="Chromosome"/>
</dbReference>
<feature type="region of interest" description="Disordered" evidence="1">
    <location>
        <begin position="31"/>
        <end position="50"/>
    </location>
</feature>
<proteinExistence type="predicted"/>
<dbReference type="EMBL" id="CP003989">
    <property type="protein sequence ID" value="AGA31871.1"/>
    <property type="molecule type" value="Genomic_DNA"/>
</dbReference>
<sequence length="50" mass="5223">MNQDLAQPTLLQALQTDEHRIIRDALKAAPGSGTVLSAGPFTNPPTHAAS</sequence>
<keyword evidence="3" id="KW-1185">Reference proteome</keyword>
<dbReference type="PATRIC" id="fig|1255043.3.peg.158"/>
<protein>
    <submittedName>
        <fullName evidence="2">Uncharacterized protein</fullName>
    </submittedName>
</protein>
<name>L0DU63_THIND</name>
<dbReference type="AlphaFoldDB" id="L0DU63"/>
<organism evidence="2 3">
    <name type="scientific">Thioalkalivibrio nitratireducens (strain DSM 14787 / UNIQEM 213 / ALEN2)</name>
    <dbReference type="NCBI Taxonomy" id="1255043"/>
    <lineage>
        <taxon>Bacteria</taxon>
        <taxon>Pseudomonadati</taxon>
        <taxon>Pseudomonadota</taxon>
        <taxon>Gammaproteobacteria</taxon>
        <taxon>Chromatiales</taxon>
        <taxon>Ectothiorhodospiraceae</taxon>
        <taxon>Thioalkalivibrio</taxon>
    </lineage>
</organism>
<evidence type="ECO:0000313" key="2">
    <source>
        <dbReference type="EMBL" id="AGA31871.1"/>
    </source>
</evidence>
<reference evidence="2" key="1">
    <citation type="submission" date="2015-12" db="EMBL/GenBank/DDBJ databases">
        <authorList>
            <person name="Tikhonova T.V."/>
            <person name="Pavlov A.R."/>
            <person name="Beletsky A.V."/>
            <person name="Mardanov A.V."/>
            <person name="Sorokin D.Y."/>
            <person name="Ravin N.V."/>
            <person name="Popov V.O."/>
        </authorList>
    </citation>
    <scope>NUCLEOTIDE SEQUENCE</scope>
    <source>
        <strain evidence="2">DSM 14787</strain>
    </source>
</reference>
<gene>
    <name evidence="2" type="ordered locus">TVNIR_0158</name>
</gene>
<dbReference type="HOGENOM" id="CLU_3123757_0_0_6"/>
<dbReference type="KEGG" id="tni:TVNIR_0158"/>
<evidence type="ECO:0000313" key="3">
    <source>
        <dbReference type="Proteomes" id="UP000010809"/>
    </source>
</evidence>